<evidence type="ECO:0000313" key="9">
    <source>
        <dbReference type="EMBL" id="KAB1641809.1"/>
    </source>
</evidence>
<dbReference type="OrthoDB" id="9782305at2"/>
<dbReference type="CDD" id="cd06550">
    <property type="entry name" value="TM_ABC_iron-siderophores_like"/>
    <property type="match status" value="1"/>
</dbReference>
<proteinExistence type="inferred from homology"/>
<evidence type="ECO:0000256" key="7">
    <source>
        <dbReference type="ARBA" id="ARBA00023136"/>
    </source>
</evidence>
<dbReference type="PANTHER" id="PTHR30472:SF70">
    <property type="entry name" value="MOLYBDATE IMPORT SYSTEM PERMEASE PROTEIN MOLB"/>
    <property type="match status" value="1"/>
</dbReference>
<evidence type="ECO:0000256" key="3">
    <source>
        <dbReference type="ARBA" id="ARBA00022448"/>
    </source>
</evidence>
<keyword evidence="10" id="KW-1185">Reference proteome</keyword>
<feature type="transmembrane region" description="Helical" evidence="8">
    <location>
        <begin position="69"/>
        <end position="89"/>
    </location>
</feature>
<dbReference type="SUPFAM" id="SSF81345">
    <property type="entry name" value="ABC transporter involved in vitamin B12 uptake, BtuC"/>
    <property type="match status" value="1"/>
</dbReference>
<feature type="transmembrane region" description="Helical" evidence="8">
    <location>
        <begin position="317"/>
        <end position="336"/>
    </location>
</feature>
<dbReference type="Pfam" id="PF01032">
    <property type="entry name" value="FecCD"/>
    <property type="match status" value="1"/>
</dbReference>
<evidence type="ECO:0000256" key="2">
    <source>
        <dbReference type="ARBA" id="ARBA00007935"/>
    </source>
</evidence>
<evidence type="ECO:0000256" key="6">
    <source>
        <dbReference type="ARBA" id="ARBA00022989"/>
    </source>
</evidence>
<evidence type="ECO:0000256" key="5">
    <source>
        <dbReference type="ARBA" id="ARBA00022692"/>
    </source>
</evidence>
<keyword evidence="6 8" id="KW-1133">Transmembrane helix</keyword>
<dbReference type="GO" id="GO:0005886">
    <property type="term" value="C:plasma membrane"/>
    <property type="evidence" value="ECO:0007669"/>
    <property type="project" value="UniProtKB-SubCell"/>
</dbReference>
<dbReference type="AlphaFoldDB" id="A0A6N6NP63"/>
<protein>
    <submittedName>
        <fullName evidence="9">Iron ABC transporter permease</fullName>
    </submittedName>
</protein>
<evidence type="ECO:0000256" key="1">
    <source>
        <dbReference type="ARBA" id="ARBA00004651"/>
    </source>
</evidence>
<feature type="transmembrane region" description="Helical" evidence="8">
    <location>
        <begin position="12"/>
        <end position="31"/>
    </location>
</feature>
<organism evidence="9 10">
    <name type="scientific">Ellagibacter isourolithinifaciens</name>
    <dbReference type="NCBI Taxonomy" id="2137581"/>
    <lineage>
        <taxon>Bacteria</taxon>
        <taxon>Bacillati</taxon>
        <taxon>Actinomycetota</taxon>
        <taxon>Coriobacteriia</taxon>
        <taxon>Eggerthellales</taxon>
        <taxon>Eggerthellaceae</taxon>
        <taxon>Ellagibacter</taxon>
    </lineage>
</organism>
<keyword evidence="5 8" id="KW-0812">Transmembrane</keyword>
<evidence type="ECO:0000313" key="10">
    <source>
        <dbReference type="Proteomes" id="UP000468668"/>
    </source>
</evidence>
<dbReference type="RefSeq" id="WP_158048977.1">
    <property type="nucleotide sequence ID" value="NZ_DBEZSQ010000047.1"/>
</dbReference>
<comment type="similarity">
    <text evidence="2">Belongs to the binding-protein-dependent transport system permease family. FecCD subfamily.</text>
</comment>
<comment type="caution">
    <text evidence="9">The sequence shown here is derived from an EMBL/GenBank/DDBJ whole genome shotgun (WGS) entry which is preliminary data.</text>
</comment>
<evidence type="ECO:0000256" key="4">
    <source>
        <dbReference type="ARBA" id="ARBA00022475"/>
    </source>
</evidence>
<feature type="transmembrane region" description="Helical" evidence="8">
    <location>
        <begin position="249"/>
        <end position="275"/>
    </location>
</feature>
<feature type="transmembrane region" description="Helical" evidence="8">
    <location>
        <begin position="200"/>
        <end position="222"/>
    </location>
</feature>
<reference evidence="9 10" key="1">
    <citation type="submission" date="2019-09" db="EMBL/GenBank/DDBJ databases">
        <title>Whole genome shotgun sequencing (WGS) of Ellagibacter isourolithinifaciens DSM 104140(T) and Adlercreutzia muris DSM 29508(T).</title>
        <authorList>
            <person name="Stoll D.A."/>
            <person name="Danylec N."/>
            <person name="Huch M."/>
        </authorList>
    </citation>
    <scope>NUCLEOTIDE SEQUENCE [LARGE SCALE GENOMIC DNA]</scope>
    <source>
        <strain evidence="9 10">DSM 104140</strain>
    </source>
</reference>
<dbReference type="Proteomes" id="UP000468668">
    <property type="component" value="Unassembled WGS sequence"/>
</dbReference>
<dbReference type="GO" id="GO:0022857">
    <property type="term" value="F:transmembrane transporter activity"/>
    <property type="evidence" value="ECO:0007669"/>
    <property type="project" value="InterPro"/>
</dbReference>
<name>A0A6N6NP63_9ACTN</name>
<sequence length="343" mass="36658">MPLKTAKHTAAFAISGGIVVMVVLFFGSFMLGQYPIDPIGVVNIIGSKIFGFDCTESDMAQTIVWKVRLPRICAALLVGASLAVAGAVYQGLFKNPMVSPDILGASSGAGLGAAIAILLSLPYAFIQVNAFVFGIVAVGLAYFVCQRVSRGKDAILMLVLGGMIVSTLFSSFITLTKYIADPESKLPEITYWLMGGLSTVSLQDVLFLLPPMLIGIAPLACLRWQLNAMAFGDEEAQAMGLNVKRLRGLFILCATLLTAASVAIAGMIGWIGLIIPHMARFLVGPNCKELLPMSFLVGGSFLLLVDNVARLMFTVEIPLGILTSIIGAPFFFYLLLKRKRGQL</sequence>
<dbReference type="Gene3D" id="1.10.3470.10">
    <property type="entry name" value="ABC transporter involved in vitamin B12 uptake, BtuC"/>
    <property type="match status" value="1"/>
</dbReference>
<comment type="subcellular location">
    <subcellularLocation>
        <location evidence="1">Cell membrane</location>
        <topology evidence="1">Multi-pass membrane protein</topology>
    </subcellularLocation>
</comment>
<keyword evidence="3" id="KW-0813">Transport</keyword>
<feature type="transmembrane region" description="Helical" evidence="8">
    <location>
        <begin position="101"/>
        <end position="119"/>
    </location>
</feature>
<dbReference type="InterPro" id="IPR037294">
    <property type="entry name" value="ABC_BtuC-like"/>
</dbReference>
<dbReference type="InterPro" id="IPR000522">
    <property type="entry name" value="ABC_transptr_permease_BtuC"/>
</dbReference>
<gene>
    <name evidence="9" type="ORF">F8C90_03045</name>
</gene>
<keyword evidence="7 8" id="KW-0472">Membrane</keyword>
<dbReference type="PANTHER" id="PTHR30472">
    <property type="entry name" value="FERRIC ENTEROBACTIN TRANSPORT SYSTEM PERMEASE PROTEIN"/>
    <property type="match status" value="1"/>
</dbReference>
<keyword evidence="4" id="KW-1003">Cell membrane</keyword>
<dbReference type="FunFam" id="1.10.3470.10:FF:000001">
    <property type="entry name" value="Vitamin B12 ABC transporter permease BtuC"/>
    <property type="match status" value="1"/>
</dbReference>
<dbReference type="GO" id="GO:0033214">
    <property type="term" value="P:siderophore-iron import into cell"/>
    <property type="evidence" value="ECO:0007669"/>
    <property type="project" value="TreeGrafter"/>
</dbReference>
<dbReference type="GeneID" id="98657379"/>
<evidence type="ECO:0000256" key="8">
    <source>
        <dbReference type="SAM" id="Phobius"/>
    </source>
</evidence>
<feature type="transmembrane region" description="Helical" evidence="8">
    <location>
        <begin position="156"/>
        <end position="180"/>
    </location>
</feature>
<feature type="transmembrane region" description="Helical" evidence="8">
    <location>
        <begin position="125"/>
        <end position="144"/>
    </location>
</feature>
<dbReference type="EMBL" id="WAJR01000004">
    <property type="protein sequence ID" value="KAB1641809.1"/>
    <property type="molecule type" value="Genomic_DNA"/>
</dbReference>
<accession>A0A6N6NP63</accession>